<feature type="compositionally biased region" description="Acidic residues" evidence="1">
    <location>
        <begin position="232"/>
        <end position="250"/>
    </location>
</feature>
<keyword evidence="2" id="KW-0472">Membrane</keyword>
<sequence>MLRQRENRKKKKAVKRVFDVPRLETRFEAHGKELLLSSKEEMGTIANALARRFGGYSQDFPVARFRERDFAIFLPEWVSAEVIARREILTLDGFWLRCFAWGPYRDARPHRMAYQAWIRLINLPFECWTVPRVAALVCGFGRFVKADEVTKAMTDLQAFRCQIILDTLTDIPQNLAIILGEERFSVIVHLESWERAVDEARGNPPGPPLRGNGDGNQQREGDRPDNKANNDQEMDEEEAGEDEGEIDEVGSESAASRHTAGGPGNPPPQCTRLIRRSPLWLSGRSGTSEHQRLALGQIGRARTTERRKRALSIPGLPRPSQCTFLCTPPARQPSVGNRGWTGTDRSMGVASGMASVTTEGGQCRARLPMAPSRRPTTEGALCEARHPRAPPGRWIVKSGAVTERGFDGMGVDLVSVGLSPSLSISLMAEVGKESWEMGRLLMHYRGDQVLLWVGGVFSIVVVGLSMGLRAHLEDWISSSGVNCGALSDGMPGVGEASDDSSIGFQDWCVTSEGGLIFESRECTESATEVGDDPKRPAEDCRPIQWEETRAQP</sequence>
<proteinExistence type="predicted"/>
<reference evidence="3" key="1">
    <citation type="submission" date="2020-07" db="EMBL/GenBank/DDBJ databases">
        <authorList>
            <person name="Lin J."/>
        </authorList>
    </citation>
    <scope>NUCLEOTIDE SEQUENCE</scope>
</reference>
<evidence type="ECO:0000313" key="3">
    <source>
        <dbReference type="EMBL" id="CAD1829783.1"/>
    </source>
</evidence>
<accession>A0A6V7PGC0</accession>
<feature type="region of interest" description="Disordered" evidence="1">
    <location>
        <begin position="522"/>
        <end position="552"/>
    </location>
</feature>
<organism evidence="3">
    <name type="scientific">Ananas comosus var. bracteatus</name>
    <name type="common">red pineapple</name>
    <dbReference type="NCBI Taxonomy" id="296719"/>
    <lineage>
        <taxon>Eukaryota</taxon>
        <taxon>Viridiplantae</taxon>
        <taxon>Streptophyta</taxon>
        <taxon>Embryophyta</taxon>
        <taxon>Tracheophyta</taxon>
        <taxon>Spermatophyta</taxon>
        <taxon>Magnoliopsida</taxon>
        <taxon>Liliopsida</taxon>
        <taxon>Poales</taxon>
        <taxon>Bromeliaceae</taxon>
        <taxon>Bromelioideae</taxon>
        <taxon>Ananas</taxon>
    </lineage>
</organism>
<feature type="compositionally biased region" description="Basic and acidic residues" evidence="1">
    <location>
        <begin position="531"/>
        <end position="552"/>
    </location>
</feature>
<keyword evidence="2" id="KW-1133">Transmembrane helix</keyword>
<evidence type="ECO:0000256" key="2">
    <source>
        <dbReference type="SAM" id="Phobius"/>
    </source>
</evidence>
<gene>
    <name evidence="3" type="ORF">CB5_LOCUS12994</name>
</gene>
<keyword evidence="2" id="KW-0812">Transmembrane</keyword>
<feature type="transmembrane region" description="Helical" evidence="2">
    <location>
        <begin position="449"/>
        <end position="468"/>
    </location>
</feature>
<feature type="compositionally biased region" description="Basic and acidic residues" evidence="1">
    <location>
        <begin position="217"/>
        <end position="230"/>
    </location>
</feature>
<evidence type="ECO:0000256" key="1">
    <source>
        <dbReference type="SAM" id="MobiDB-lite"/>
    </source>
</evidence>
<protein>
    <submittedName>
        <fullName evidence="3">Uncharacterized protein</fullName>
    </submittedName>
</protein>
<feature type="region of interest" description="Disordered" evidence="1">
    <location>
        <begin position="198"/>
        <end position="340"/>
    </location>
</feature>
<dbReference type="EMBL" id="LR862130">
    <property type="protein sequence ID" value="CAD1829783.1"/>
    <property type="molecule type" value="Genomic_DNA"/>
</dbReference>
<dbReference type="AlphaFoldDB" id="A0A6V7PGC0"/>
<name>A0A6V7PGC0_ANACO</name>
<feature type="region of interest" description="Disordered" evidence="1">
    <location>
        <begin position="356"/>
        <end position="381"/>
    </location>
</feature>